<comment type="cofactor">
    <cofactor evidence="1">
        <name>pyrroloquinoline quinone</name>
        <dbReference type="ChEBI" id="CHEBI:58442"/>
    </cofactor>
</comment>
<accession>A0AA95JGA9</accession>
<dbReference type="Proteomes" id="UP001178662">
    <property type="component" value="Chromosome"/>
</dbReference>
<evidence type="ECO:0000256" key="5">
    <source>
        <dbReference type="SAM" id="SignalP"/>
    </source>
</evidence>
<evidence type="ECO:0000256" key="4">
    <source>
        <dbReference type="SAM" id="MobiDB-lite"/>
    </source>
</evidence>
<sequence>MKKSLTVVSAVLAASLTLSACSTKNNNAETASPSESPSASPTASGTTASYENFPSVHYNLASTRHVPFTEITKENVNDLGVVWSLDVKSVDATIPNGSQNYATVIDGIAYVSTSKNHVFALNAVTGEQLWHWVPDDTLYENSKLVPIVANRGVAVAEGKVFMLMLDNRVVAIDQKTGETVKIVKISDAVDGATVEAGYYETSAPVYYKGNIYIGSSGSDNGVRGFVMAYKASDLTAAWDAPFWTVPPKGEEWLKTAKFDGGGAVWGPITIDEETGIMYFGTGNPAPDFYGAVRPGANPHTDSVVALDSATGKLIWAKEEINHDLWDYDAASSPLLIKANINGTERKVVTHGGKSGLWFAWDAATGDVVYDKVQFAKKVDHPDPTVEGVMVYPGIYGGQNYAAGTYDPNSNYALIPGIESPTIMKTQAEGQEEVNSYGTGFGAVPEDIVPFGTVTAIDVSTGKVAYQYDTDHEMRGGFTSTASGLAFYGELNGKFRALDIQAGKVAWEFQTTGDNIMSAPSIFTVGGKEYILQTTGGTKPQIIVFALGGDKTQGKTSEEIEKGAHD</sequence>
<organism evidence="7 8">
    <name type="scientific">Candidatus Cohnella colombiensis</name>
    <dbReference type="NCBI Taxonomy" id="3121368"/>
    <lineage>
        <taxon>Bacteria</taxon>
        <taxon>Bacillati</taxon>
        <taxon>Bacillota</taxon>
        <taxon>Bacilli</taxon>
        <taxon>Bacillales</taxon>
        <taxon>Paenibacillaceae</taxon>
        <taxon>Cohnella</taxon>
    </lineage>
</organism>
<evidence type="ECO:0000259" key="6">
    <source>
        <dbReference type="Pfam" id="PF01011"/>
    </source>
</evidence>
<dbReference type="AlphaFoldDB" id="A0AA95JGA9"/>
<protein>
    <submittedName>
        <fullName evidence="7">PQQ-binding-like beta-propeller repeat protein</fullName>
    </submittedName>
</protein>
<keyword evidence="3" id="KW-0560">Oxidoreductase</keyword>
<dbReference type="Gene3D" id="2.140.10.10">
    <property type="entry name" value="Quinoprotein alcohol dehydrogenase-like superfamily"/>
    <property type="match status" value="1"/>
</dbReference>
<proteinExistence type="inferred from homology"/>
<feature type="compositionally biased region" description="Low complexity" evidence="4">
    <location>
        <begin position="28"/>
        <end position="47"/>
    </location>
</feature>
<feature type="signal peptide" evidence="5">
    <location>
        <begin position="1"/>
        <end position="20"/>
    </location>
</feature>
<dbReference type="InterPro" id="IPR011047">
    <property type="entry name" value="Quinoprotein_ADH-like_sf"/>
</dbReference>
<evidence type="ECO:0000313" key="7">
    <source>
        <dbReference type="EMBL" id="WEK55119.1"/>
    </source>
</evidence>
<keyword evidence="8" id="KW-1185">Reference proteome</keyword>
<gene>
    <name evidence="7" type="ORF">P0Y55_03295</name>
</gene>
<evidence type="ECO:0000256" key="2">
    <source>
        <dbReference type="ARBA" id="ARBA00008156"/>
    </source>
</evidence>
<name>A0AA95JGA9_9BACL</name>
<evidence type="ECO:0000256" key="3">
    <source>
        <dbReference type="ARBA" id="ARBA00023002"/>
    </source>
</evidence>
<feature type="domain" description="Pyrrolo-quinoline quinone repeat" evidence="6">
    <location>
        <begin position="383"/>
        <end position="530"/>
    </location>
</feature>
<evidence type="ECO:0000256" key="1">
    <source>
        <dbReference type="ARBA" id="ARBA00001931"/>
    </source>
</evidence>
<comment type="similarity">
    <text evidence="2">Belongs to the bacterial PQQ dehydrogenase family.</text>
</comment>
<dbReference type="InterPro" id="IPR002372">
    <property type="entry name" value="PQQ_rpt_dom"/>
</dbReference>
<dbReference type="InterPro" id="IPR018391">
    <property type="entry name" value="PQQ_b-propeller_rpt"/>
</dbReference>
<evidence type="ECO:0000313" key="8">
    <source>
        <dbReference type="Proteomes" id="UP001178662"/>
    </source>
</evidence>
<feature type="domain" description="Pyrrolo-quinoline quinone repeat" evidence="6">
    <location>
        <begin position="57"/>
        <end position="370"/>
    </location>
</feature>
<dbReference type="GO" id="GO:0016491">
    <property type="term" value="F:oxidoreductase activity"/>
    <property type="evidence" value="ECO:0007669"/>
    <property type="project" value="UniProtKB-KW"/>
</dbReference>
<dbReference type="Pfam" id="PF01011">
    <property type="entry name" value="PQQ"/>
    <property type="match status" value="2"/>
</dbReference>
<dbReference type="SUPFAM" id="SSF50998">
    <property type="entry name" value="Quinoprotein alcohol dehydrogenase-like"/>
    <property type="match status" value="1"/>
</dbReference>
<dbReference type="PROSITE" id="PS51257">
    <property type="entry name" value="PROKAR_LIPOPROTEIN"/>
    <property type="match status" value="1"/>
</dbReference>
<keyword evidence="5" id="KW-0732">Signal</keyword>
<reference evidence="7" key="1">
    <citation type="submission" date="2023-03" db="EMBL/GenBank/DDBJ databases">
        <title>Andean soil-derived lignocellulolytic bacterial consortium as a source of novel taxa and putative plastic-active enzymes.</title>
        <authorList>
            <person name="Diaz-Garcia L."/>
            <person name="Chuvochina M."/>
            <person name="Feuerriegel G."/>
            <person name="Bunk B."/>
            <person name="Sproer C."/>
            <person name="Streit W.R."/>
            <person name="Rodriguez L.M."/>
            <person name="Overmann J."/>
            <person name="Jimenez D.J."/>
        </authorList>
    </citation>
    <scope>NUCLEOTIDE SEQUENCE</scope>
    <source>
        <strain evidence="7">MAG 2441</strain>
    </source>
</reference>
<dbReference type="PANTHER" id="PTHR32303">
    <property type="entry name" value="QUINOPROTEIN ALCOHOL DEHYDROGENASE (CYTOCHROME C)"/>
    <property type="match status" value="1"/>
</dbReference>
<feature type="chain" id="PRO_5041713901" evidence="5">
    <location>
        <begin position="21"/>
        <end position="565"/>
    </location>
</feature>
<dbReference type="SMART" id="SM00564">
    <property type="entry name" value="PQQ"/>
    <property type="match status" value="6"/>
</dbReference>
<feature type="region of interest" description="Disordered" evidence="4">
    <location>
        <begin position="24"/>
        <end position="47"/>
    </location>
</feature>
<dbReference type="EMBL" id="CP119317">
    <property type="protein sequence ID" value="WEK55119.1"/>
    <property type="molecule type" value="Genomic_DNA"/>
</dbReference>